<keyword evidence="3" id="KW-1185">Reference proteome</keyword>
<dbReference type="Proteomes" id="UP001150904">
    <property type="component" value="Unassembled WGS sequence"/>
</dbReference>
<reference evidence="2" key="1">
    <citation type="submission" date="2022-12" db="EMBL/GenBank/DDBJ databases">
        <authorList>
            <person name="Petersen C."/>
        </authorList>
    </citation>
    <scope>NUCLEOTIDE SEQUENCE</scope>
    <source>
        <strain evidence="2">IBT 15544</strain>
    </source>
</reference>
<dbReference type="RefSeq" id="XP_058305370.1">
    <property type="nucleotide sequence ID" value="XM_058455382.1"/>
</dbReference>
<comment type="caution">
    <text evidence="2">The sequence shown here is derived from an EMBL/GenBank/DDBJ whole genome shotgun (WGS) entry which is preliminary data.</text>
</comment>
<reference evidence="2" key="2">
    <citation type="journal article" date="2023" name="IMA Fungus">
        <title>Comparative genomic study of the Penicillium genus elucidates a diverse pangenome and 15 lateral gene transfer events.</title>
        <authorList>
            <person name="Petersen C."/>
            <person name="Sorensen T."/>
            <person name="Nielsen M.R."/>
            <person name="Sondergaard T.E."/>
            <person name="Sorensen J.L."/>
            <person name="Fitzpatrick D.A."/>
            <person name="Frisvad J.C."/>
            <person name="Nielsen K.L."/>
        </authorList>
    </citation>
    <scope>NUCLEOTIDE SEQUENCE</scope>
    <source>
        <strain evidence="2">IBT 15544</strain>
    </source>
</reference>
<accession>A0A9W9JEP3</accession>
<dbReference type="EMBL" id="JAPQKR010000015">
    <property type="protein sequence ID" value="KAJ5194882.1"/>
    <property type="molecule type" value="Genomic_DNA"/>
</dbReference>
<evidence type="ECO:0000256" key="1">
    <source>
        <dbReference type="SAM" id="MobiDB-lite"/>
    </source>
</evidence>
<gene>
    <name evidence="2" type="ORF">N7498_008320</name>
</gene>
<feature type="compositionally biased region" description="Basic residues" evidence="1">
    <location>
        <begin position="192"/>
        <end position="209"/>
    </location>
</feature>
<proteinExistence type="predicted"/>
<dbReference type="OrthoDB" id="5294241at2759"/>
<evidence type="ECO:0000313" key="3">
    <source>
        <dbReference type="Proteomes" id="UP001150904"/>
    </source>
</evidence>
<dbReference type="GeneID" id="83182683"/>
<name>A0A9W9JEP3_9EURO</name>
<protein>
    <submittedName>
        <fullName evidence="2">Uncharacterized protein</fullName>
    </submittedName>
</protein>
<sequence>MVIPIQSRLRYMTLAKASAIAPVASTDPAQVTFSWSGSSFESSPLSNPSAPPPTPTDSLLDISPRKSSFSSEYGMGAACAFPSWPNRPSLASADSNDSFTNNAYLSDEDLLWMPENAAAAHAVEEAGPQVPEMVCSATMEQQLQRMRAVAEHEDRLRFLAKVEAHARATQALRQAKHDKLALISERTTPSPKPRKRRAAPSPKRRAHSS</sequence>
<organism evidence="2 3">
    <name type="scientific">Penicillium cinerascens</name>
    <dbReference type="NCBI Taxonomy" id="70096"/>
    <lineage>
        <taxon>Eukaryota</taxon>
        <taxon>Fungi</taxon>
        <taxon>Dikarya</taxon>
        <taxon>Ascomycota</taxon>
        <taxon>Pezizomycotina</taxon>
        <taxon>Eurotiomycetes</taxon>
        <taxon>Eurotiomycetidae</taxon>
        <taxon>Eurotiales</taxon>
        <taxon>Aspergillaceae</taxon>
        <taxon>Penicillium</taxon>
    </lineage>
</organism>
<evidence type="ECO:0000313" key="2">
    <source>
        <dbReference type="EMBL" id="KAJ5194882.1"/>
    </source>
</evidence>
<dbReference type="AlphaFoldDB" id="A0A9W9JEP3"/>
<feature type="region of interest" description="Disordered" evidence="1">
    <location>
        <begin position="170"/>
        <end position="209"/>
    </location>
</feature>